<keyword evidence="3" id="KW-1185">Reference proteome</keyword>
<gene>
    <name evidence="2" type="ORF">Anapl_15926</name>
</gene>
<dbReference type="Proteomes" id="UP000296049">
    <property type="component" value="Unassembled WGS sequence"/>
</dbReference>
<feature type="compositionally biased region" description="Basic residues" evidence="1">
    <location>
        <begin position="430"/>
        <end position="458"/>
    </location>
</feature>
<feature type="compositionally biased region" description="Polar residues" evidence="1">
    <location>
        <begin position="1"/>
        <end position="12"/>
    </location>
</feature>
<feature type="region of interest" description="Disordered" evidence="1">
    <location>
        <begin position="1"/>
        <end position="22"/>
    </location>
</feature>
<proteinExistence type="predicted"/>
<organism evidence="2 3">
    <name type="scientific">Anas platyrhynchos</name>
    <name type="common">Mallard</name>
    <name type="synonym">Anas boschas</name>
    <dbReference type="NCBI Taxonomy" id="8839"/>
    <lineage>
        <taxon>Eukaryota</taxon>
        <taxon>Metazoa</taxon>
        <taxon>Chordata</taxon>
        <taxon>Craniata</taxon>
        <taxon>Vertebrata</taxon>
        <taxon>Euteleostomi</taxon>
        <taxon>Archelosauria</taxon>
        <taxon>Archosauria</taxon>
        <taxon>Dinosauria</taxon>
        <taxon>Saurischia</taxon>
        <taxon>Theropoda</taxon>
        <taxon>Coelurosauria</taxon>
        <taxon>Aves</taxon>
        <taxon>Neognathae</taxon>
        <taxon>Galloanserae</taxon>
        <taxon>Anseriformes</taxon>
        <taxon>Anatidae</taxon>
        <taxon>Anatinae</taxon>
        <taxon>Anas</taxon>
    </lineage>
</organism>
<name>R0J9S0_ANAPL</name>
<evidence type="ECO:0000313" key="2">
    <source>
        <dbReference type="EMBL" id="EOA93945.1"/>
    </source>
</evidence>
<accession>R0J9S0</accession>
<evidence type="ECO:0000256" key="1">
    <source>
        <dbReference type="SAM" id="MobiDB-lite"/>
    </source>
</evidence>
<evidence type="ECO:0000313" key="3">
    <source>
        <dbReference type="Proteomes" id="UP000296049"/>
    </source>
</evidence>
<sequence length="566" mass="62627">MKQGSSQQSDSVSPRAIPGTRRLGFPATPVPLCSCPCHTVASRSGLMSCSAEVAAPAPSVSAQLLLRARPIPSFKGWEEKSLSQYLCSLAVHLMEKKKEILDLCSEQLIFSRMEFDPFLFTLVYPNADALKAQVHRWKLVRAGGSILKKFGLEKTNHLVLEPKTCDSVTQNCTDFERSLAGLRAMPYIFEKEVCLKKWLLPCHAAVHSPGQQAADVVPCRAQAQLMGSSDIDAGSLRSQRFCSNINRISGTKCRWKKSQLHILSVSLGNSILPTKTAAKGRVERKGCAFAKLGLDKLCVKGEPSDWGTFVRFQNYFWFVPCVFGQGEARGPVLVNSFHLKFQTTVSAVLSHMFPSMTAHREESCGELLLTDVANPPAKVKIRGMVLLLRQLQLHAKSLFQQRALNKPRVLETAKQAGIYTQLCQGEREKQKKKQKKKKQKKKKQKKEKQKKKKQKKGGRIMALRIAGSVGLFYRKRELPAILWHLNRPVSDKLYLDLMGNQAGIPSSPSIRSQSGGLAPEAERVSWLHSRTRGLPSSGKAARGVPVKCPLQHQAVLTPAGSQDTGS</sequence>
<reference evidence="3" key="1">
    <citation type="journal article" date="2013" name="Nat. Genet.">
        <title>The duck genome and transcriptome provide insight into an avian influenza virus reservoir species.</title>
        <authorList>
            <person name="Huang Y."/>
            <person name="Li Y."/>
            <person name="Burt D.W."/>
            <person name="Chen H."/>
            <person name="Zhang Y."/>
            <person name="Qian W."/>
            <person name="Kim H."/>
            <person name="Gan S."/>
            <person name="Zhao Y."/>
            <person name="Li J."/>
            <person name="Yi K."/>
            <person name="Feng H."/>
            <person name="Zhu P."/>
            <person name="Li B."/>
            <person name="Liu Q."/>
            <person name="Fairley S."/>
            <person name="Magor K.E."/>
            <person name="Du Z."/>
            <person name="Hu X."/>
            <person name="Goodman L."/>
            <person name="Tafer H."/>
            <person name="Vignal A."/>
            <person name="Lee T."/>
            <person name="Kim K.W."/>
            <person name="Sheng Z."/>
            <person name="An Y."/>
            <person name="Searle S."/>
            <person name="Herrero J."/>
            <person name="Groenen M.A."/>
            <person name="Crooijmans R.P."/>
            <person name="Faraut T."/>
            <person name="Cai Q."/>
            <person name="Webster R.G."/>
            <person name="Aldridge J.R."/>
            <person name="Warren W.C."/>
            <person name="Bartschat S."/>
            <person name="Kehr S."/>
            <person name="Marz M."/>
            <person name="Stadler P.F."/>
            <person name="Smith J."/>
            <person name="Kraus R.H."/>
            <person name="Zhao Y."/>
            <person name="Ren L."/>
            <person name="Fei J."/>
            <person name="Morisson M."/>
            <person name="Kaiser P."/>
            <person name="Griffin D.K."/>
            <person name="Rao M."/>
            <person name="Pitel F."/>
            <person name="Wang J."/>
            <person name="Li N."/>
        </authorList>
    </citation>
    <scope>NUCLEOTIDE SEQUENCE [LARGE SCALE GENOMIC DNA]</scope>
</reference>
<protein>
    <submittedName>
        <fullName evidence="2">Uncharacterized protein</fullName>
    </submittedName>
</protein>
<feature type="region of interest" description="Disordered" evidence="1">
    <location>
        <begin position="425"/>
        <end position="459"/>
    </location>
</feature>
<dbReference type="EMBL" id="KB745267">
    <property type="protein sequence ID" value="EOA93945.1"/>
    <property type="molecule type" value="Genomic_DNA"/>
</dbReference>
<dbReference type="AlphaFoldDB" id="R0J9S0"/>